<evidence type="ECO:0000256" key="2">
    <source>
        <dbReference type="ARBA" id="ARBA00022679"/>
    </source>
</evidence>
<keyword evidence="4" id="KW-0862">Zinc</keyword>
<feature type="compositionally biased region" description="Low complexity" evidence="5">
    <location>
        <begin position="56"/>
        <end position="77"/>
    </location>
</feature>
<accession>A0A9P6KW50</accession>
<evidence type="ECO:0000313" key="8">
    <source>
        <dbReference type="Proteomes" id="UP000756921"/>
    </source>
</evidence>
<dbReference type="InterPro" id="IPR026591">
    <property type="entry name" value="Sirtuin_cat_small_dom_sf"/>
</dbReference>
<comment type="caution">
    <text evidence="7">The sequence shown here is derived from an EMBL/GenBank/DDBJ whole genome shotgun (WGS) entry which is preliminary data.</text>
</comment>
<gene>
    <name evidence="7" type="ORF">PMIN01_00098</name>
</gene>
<dbReference type="Gene3D" id="3.40.50.1220">
    <property type="entry name" value="TPP-binding domain"/>
    <property type="match status" value="1"/>
</dbReference>
<organism evidence="7 8">
    <name type="scientific">Paraphaeosphaeria minitans</name>
    <dbReference type="NCBI Taxonomy" id="565426"/>
    <lineage>
        <taxon>Eukaryota</taxon>
        <taxon>Fungi</taxon>
        <taxon>Dikarya</taxon>
        <taxon>Ascomycota</taxon>
        <taxon>Pezizomycotina</taxon>
        <taxon>Dothideomycetes</taxon>
        <taxon>Pleosporomycetidae</taxon>
        <taxon>Pleosporales</taxon>
        <taxon>Massarineae</taxon>
        <taxon>Didymosphaeriaceae</taxon>
        <taxon>Paraphaeosphaeria</taxon>
    </lineage>
</organism>
<evidence type="ECO:0000313" key="7">
    <source>
        <dbReference type="EMBL" id="KAF9740559.1"/>
    </source>
</evidence>
<evidence type="ECO:0000256" key="1">
    <source>
        <dbReference type="ARBA" id="ARBA00006924"/>
    </source>
</evidence>
<dbReference type="OrthoDB" id="2919105at2759"/>
<dbReference type="GO" id="GO:0006282">
    <property type="term" value="P:regulation of DNA repair"/>
    <property type="evidence" value="ECO:0007669"/>
    <property type="project" value="TreeGrafter"/>
</dbReference>
<evidence type="ECO:0000256" key="4">
    <source>
        <dbReference type="PROSITE-ProRule" id="PRU00236"/>
    </source>
</evidence>
<feature type="region of interest" description="Disordered" evidence="5">
    <location>
        <begin position="558"/>
        <end position="578"/>
    </location>
</feature>
<feature type="binding site" evidence="4">
    <location>
        <position position="272"/>
    </location>
    <ligand>
        <name>Zn(2+)</name>
        <dbReference type="ChEBI" id="CHEBI:29105"/>
    </ligand>
</feature>
<dbReference type="PROSITE" id="PS50305">
    <property type="entry name" value="SIRTUIN"/>
    <property type="match status" value="1"/>
</dbReference>
<feature type="compositionally biased region" description="Basic and acidic residues" evidence="5">
    <location>
        <begin position="98"/>
        <end position="117"/>
    </location>
</feature>
<dbReference type="GO" id="GO:0005634">
    <property type="term" value="C:nucleus"/>
    <property type="evidence" value="ECO:0007669"/>
    <property type="project" value="TreeGrafter"/>
</dbReference>
<dbReference type="Proteomes" id="UP000756921">
    <property type="component" value="Unassembled WGS sequence"/>
</dbReference>
<dbReference type="SUPFAM" id="SSF52467">
    <property type="entry name" value="DHS-like NAD/FAD-binding domain"/>
    <property type="match status" value="1"/>
</dbReference>
<dbReference type="PANTHER" id="PTHR11085:SF15">
    <property type="entry name" value="NAD-DEPENDENT HISTONE DEACETYLASE HST4"/>
    <property type="match status" value="1"/>
</dbReference>
<feature type="binding site" evidence="4">
    <location>
        <position position="291"/>
    </location>
    <ligand>
        <name>Zn(2+)</name>
        <dbReference type="ChEBI" id="CHEBI:29105"/>
    </ligand>
</feature>
<reference evidence="7" key="1">
    <citation type="journal article" date="2020" name="Mol. Plant Microbe Interact.">
        <title>Genome Sequence of the Biocontrol Agent Coniothyrium minitans strain Conio (IMI 134523).</title>
        <authorList>
            <person name="Patel D."/>
            <person name="Shittu T.A."/>
            <person name="Baroncelli R."/>
            <person name="Muthumeenakshi S."/>
            <person name="Osborne T.H."/>
            <person name="Janganan T.K."/>
            <person name="Sreenivasaprasad S."/>
        </authorList>
    </citation>
    <scope>NUCLEOTIDE SEQUENCE</scope>
    <source>
        <strain evidence="7">Conio</strain>
    </source>
</reference>
<feature type="binding site" evidence="4">
    <location>
        <position position="269"/>
    </location>
    <ligand>
        <name>Zn(2+)</name>
        <dbReference type="ChEBI" id="CHEBI:29105"/>
    </ligand>
</feature>
<evidence type="ECO:0000259" key="6">
    <source>
        <dbReference type="PROSITE" id="PS50305"/>
    </source>
</evidence>
<dbReference type="GO" id="GO:0017136">
    <property type="term" value="F:histone deacetylase activity, NAD-dependent"/>
    <property type="evidence" value="ECO:0007669"/>
    <property type="project" value="TreeGrafter"/>
</dbReference>
<keyword evidence="2" id="KW-0808">Transferase</keyword>
<name>A0A9P6KW50_9PLEO</name>
<dbReference type="GO" id="GO:0031508">
    <property type="term" value="P:pericentric heterochromatin formation"/>
    <property type="evidence" value="ECO:0007669"/>
    <property type="project" value="TreeGrafter"/>
</dbReference>
<protein>
    <submittedName>
        <fullName evidence="7">Sir2 family histone deacetylase</fullName>
    </submittedName>
</protein>
<dbReference type="GO" id="GO:1990414">
    <property type="term" value="P:replication-born double-strand break repair via sister chromatid exchange"/>
    <property type="evidence" value="ECO:0007669"/>
    <property type="project" value="TreeGrafter"/>
</dbReference>
<dbReference type="GO" id="GO:0000122">
    <property type="term" value="P:negative regulation of transcription by RNA polymerase II"/>
    <property type="evidence" value="ECO:0007669"/>
    <property type="project" value="TreeGrafter"/>
</dbReference>
<dbReference type="PANTHER" id="PTHR11085">
    <property type="entry name" value="NAD-DEPENDENT PROTEIN DEACYLASE SIRTUIN-5, MITOCHONDRIAL-RELATED"/>
    <property type="match status" value="1"/>
</dbReference>
<dbReference type="EMBL" id="WJXW01000001">
    <property type="protein sequence ID" value="KAF9740559.1"/>
    <property type="molecule type" value="Genomic_DNA"/>
</dbReference>
<feature type="binding site" evidence="4">
    <location>
        <position position="294"/>
    </location>
    <ligand>
        <name>Zn(2+)</name>
        <dbReference type="ChEBI" id="CHEBI:29105"/>
    </ligand>
</feature>
<keyword evidence="8" id="KW-1185">Reference proteome</keyword>
<proteinExistence type="inferred from homology"/>
<feature type="compositionally biased region" description="Basic and acidic residues" evidence="5">
    <location>
        <begin position="624"/>
        <end position="641"/>
    </location>
</feature>
<dbReference type="GO" id="GO:0046872">
    <property type="term" value="F:metal ion binding"/>
    <property type="evidence" value="ECO:0007669"/>
    <property type="project" value="UniProtKB-KW"/>
</dbReference>
<feature type="region of interest" description="Disordered" evidence="5">
    <location>
        <begin position="447"/>
        <end position="482"/>
    </location>
</feature>
<dbReference type="Pfam" id="PF02146">
    <property type="entry name" value="SIR2"/>
    <property type="match status" value="1"/>
</dbReference>
<feature type="compositionally biased region" description="Polar residues" evidence="5">
    <location>
        <begin position="642"/>
        <end position="664"/>
    </location>
</feature>
<dbReference type="Gene3D" id="3.30.1600.10">
    <property type="entry name" value="SIR2/SIRT2 'Small Domain"/>
    <property type="match status" value="1"/>
</dbReference>
<keyword evidence="4" id="KW-0479">Metal-binding</keyword>
<evidence type="ECO:0000256" key="5">
    <source>
        <dbReference type="SAM" id="MobiDB-lite"/>
    </source>
</evidence>
<dbReference type="GO" id="GO:0070403">
    <property type="term" value="F:NAD+ binding"/>
    <property type="evidence" value="ECO:0007669"/>
    <property type="project" value="InterPro"/>
</dbReference>
<feature type="region of interest" description="Disordered" evidence="5">
    <location>
        <begin position="495"/>
        <end position="527"/>
    </location>
</feature>
<dbReference type="InterPro" id="IPR026590">
    <property type="entry name" value="Ssirtuin_cat_dom"/>
</dbReference>
<dbReference type="InterPro" id="IPR029035">
    <property type="entry name" value="DHS-like_NAD/FAD-binding_dom"/>
</dbReference>
<feature type="domain" description="Deacetylase sirtuin-type" evidence="6">
    <location>
        <begin position="117"/>
        <end position="431"/>
    </location>
</feature>
<comment type="similarity">
    <text evidence="1">Belongs to the sirtuin family. Class I subfamily.</text>
</comment>
<keyword evidence="3" id="KW-0520">NAD</keyword>
<feature type="region of interest" description="Disordered" evidence="5">
    <location>
        <begin position="1"/>
        <end position="117"/>
    </location>
</feature>
<feature type="compositionally biased region" description="Low complexity" evidence="5">
    <location>
        <begin position="8"/>
        <end position="41"/>
    </location>
</feature>
<sequence>MNWLTTQAPSSPLSSAPSSAPSPAASDSTLSDLSDSSLSDLSDSELSEMSRSLAGRRSGYPSPSSSNRSSTKASPAPENMPSPPSSNDDDDRPRKKRKLEDPKEPMTQRLDLRRDLTDEDKPQLDRLLKTLHKKRKIVVIAGAGISVSAGIPDFRSSTGLFKSLRDERKRISSGKELFDASVYQNDSSTSNFHDMVRTLSQQTKNAAPTAFHHLLATLAHEGRLLRLYTQNVDGIDTSLPPLKTQIPLPKKNPWPKTVQLHGSLEYMVCSKCHTVSEFDPELFDGPAPPACPSCQSDDLARQAVDKRSHGVGRLRPRMVLYNEHNPDDEAIGACSKADLRTRPDAVIVVGTTLKVPGVRRIVREMCATVRDRKDGMTIWINNEPEPKCKELENIWDLVVQGPCDEVARHAAMQKWDDPVHKQVTDDELPKHKPCVVIGTPKKVLKVQGMPTPAQSPRIGPQSQALPEEPETPSKTARGTKRATQVVAKVNAFDQMTGKPDAKHQTKRAKAQPKKTTGAKSKAAKVKQETNAAITQTFKQKKSTAKFVPTKLKGQLGAVPRDENADSIQLPKRSPLSPRKCGARVTAFKIVSDFDFRYNNFPEDKRPAMEPFSSPVKPRSPSDQIRQENDFFHAAHPTDESRPSTADSTSSRMSIGNLLNPQPIS</sequence>
<dbReference type="GO" id="GO:0031934">
    <property type="term" value="C:mating-type region heterochromatin"/>
    <property type="evidence" value="ECO:0007669"/>
    <property type="project" value="TreeGrafter"/>
</dbReference>
<dbReference type="AlphaFoldDB" id="A0A9P6KW50"/>
<evidence type="ECO:0000256" key="3">
    <source>
        <dbReference type="ARBA" id="ARBA00023027"/>
    </source>
</evidence>
<dbReference type="InterPro" id="IPR003000">
    <property type="entry name" value="Sirtuin"/>
</dbReference>
<dbReference type="InterPro" id="IPR050134">
    <property type="entry name" value="NAD-dep_sirtuin_deacylases"/>
</dbReference>
<feature type="active site" description="Proton acceptor" evidence="4">
    <location>
        <position position="261"/>
    </location>
</feature>
<feature type="region of interest" description="Disordered" evidence="5">
    <location>
        <begin position="602"/>
        <end position="664"/>
    </location>
</feature>